<comment type="caution">
    <text evidence="7">The sequence shown here is derived from an EMBL/GenBank/DDBJ whole genome shotgun (WGS) entry which is preliminary data.</text>
</comment>
<evidence type="ECO:0000256" key="3">
    <source>
        <dbReference type="ARBA" id="ARBA00022679"/>
    </source>
</evidence>
<feature type="compositionally biased region" description="Low complexity" evidence="4">
    <location>
        <begin position="1"/>
        <end position="44"/>
    </location>
</feature>
<evidence type="ECO:0000256" key="1">
    <source>
        <dbReference type="ARBA" id="ARBA00021292"/>
    </source>
</evidence>
<evidence type="ECO:0000313" key="8">
    <source>
        <dbReference type="Proteomes" id="UP001054854"/>
    </source>
</evidence>
<dbReference type="InterPro" id="IPR028098">
    <property type="entry name" value="Glyco_trans_4-like_N"/>
</dbReference>
<keyword evidence="2" id="KW-0328">Glycosyltransferase</keyword>
<dbReference type="Proteomes" id="UP001054854">
    <property type="component" value="Unassembled WGS sequence"/>
</dbReference>
<feature type="compositionally biased region" description="Pro residues" evidence="4">
    <location>
        <begin position="46"/>
        <end position="58"/>
    </location>
</feature>
<evidence type="ECO:0000256" key="2">
    <source>
        <dbReference type="ARBA" id="ARBA00022676"/>
    </source>
</evidence>
<feature type="domain" description="Glycosyltransferase subfamily 4-like N-terminal" evidence="6">
    <location>
        <begin position="98"/>
        <end position="271"/>
    </location>
</feature>
<protein>
    <recommendedName>
        <fullName evidence="1">D-inositol 3-phosphate glycosyltransferase</fullName>
    </recommendedName>
</protein>
<feature type="domain" description="Glycosyl transferase family 1" evidence="5">
    <location>
        <begin position="284"/>
        <end position="447"/>
    </location>
</feature>
<name>A0ABQ3UB79_STRHY</name>
<dbReference type="InterPro" id="IPR001296">
    <property type="entry name" value="Glyco_trans_1"/>
</dbReference>
<evidence type="ECO:0000256" key="4">
    <source>
        <dbReference type="SAM" id="MobiDB-lite"/>
    </source>
</evidence>
<keyword evidence="3 7" id="KW-0808">Transferase</keyword>
<dbReference type="PANTHER" id="PTHR12526">
    <property type="entry name" value="GLYCOSYLTRANSFERASE"/>
    <property type="match status" value="1"/>
</dbReference>
<feature type="region of interest" description="Disordered" evidence="4">
    <location>
        <begin position="1"/>
        <end position="78"/>
    </location>
</feature>
<evidence type="ECO:0000313" key="7">
    <source>
        <dbReference type="EMBL" id="GHJ32867.1"/>
    </source>
</evidence>
<dbReference type="Pfam" id="PF00534">
    <property type="entry name" value="Glycos_transf_1"/>
    <property type="match status" value="1"/>
</dbReference>
<keyword evidence="8" id="KW-1185">Reference proteome</keyword>
<gene>
    <name evidence="7" type="ORF">TPA0910_73000</name>
</gene>
<reference evidence="7" key="1">
    <citation type="submission" date="2024-05" db="EMBL/GenBank/DDBJ databases">
        <title>Whole genome shotgun sequence of Streptomyces hygroscopicus NBRC 113678.</title>
        <authorList>
            <person name="Komaki H."/>
            <person name="Tamura T."/>
        </authorList>
    </citation>
    <scope>NUCLEOTIDE SEQUENCE</scope>
    <source>
        <strain evidence="7">N11-34</strain>
    </source>
</reference>
<evidence type="ECO:0000259" key="5">
    <source>
        <dbReference type="Pfam" id="PF00534"/>
    </source>
</evidence>
<dbReference type="Gene3D" id="3.40.50.2000">
    <property type="entry name" value="Glycogen Phosphorylase B"/>
    <property type="match status" value="2"/>
</dbReference>
<dbReference type="SUPFAM" id="SSF53756">
    <property type="entry name" value="UDP-Glycosyltransferase/glycogen phosphorylase"/>
    <property type="match status" value="1"/>
</dbReference>
<dbReference type="PANTHER" id="PTHR12526:SF635">
    <property type="entry name" value="GLYCOSYL TRANSFERASE GROUP 1"/>
    <property type="match status" value="1"/>
</dbReference>
<evidence type="ECO:0000259" key="6">
    <source>
        <dbReference type="Pfam" id="PF13439"/>
    </source>
</evidence>
<dbReference type="EMBL" id="BNEK01000005">
    <property type="protein sequence ID" value="GHJ32867.1"/>
    <property type="molecule type" value="Genomic_DNA"/>
</dbReference>
<proteinExistence type="predicted"/>
<accession>A0ABQ3UB79</accession>
<sequence length="480" mass="49326">MTPRHGPTGPTEPTRPTAPTGPTGPTGPTAPAEPVGPMGPTGSMGPPGPTAAPGPTGPPGLTAATGPTGPPGLTGPLDIALVSEHASPLAVLGGVDAGGQNVHVARLAGALADRGHRVRVYTRRDAPGLPPSVPLRAGVEVRHVPAGPARPLPKDDLLPYMPGFGAYLEREWAGAPPDLVHSHFWMSGIASLQAARALGLPLAHTYHALGTVKRRHQGDADTSPPDRVDWETAVGEGCDRIVATCRDEAGELAAMGLDPHRITVVPCGVDPRLFTPSGPAAPRPARRALLAQIGRLVPRKGAAVSIAALTLLPDAELVIAGGPPSARLDRDPEARRLRRLADRMGVADRVRLTGGLPPDRIPALLRAADLVLCPADYEPFGIVPLEAMSCGTPVVASAVGGQRDTVADPGTGRLVPPRDPVALAEAAAALLARPAVRAACGAAGRRRVLTRYSWERVAAATEAAYHDVLTPRPAPVTEAA</sequence>
<dbReference type="GO" id="GO:0016740">
    <property type="term" value="F:transferase activity"/>
    <property type="evidence" value="ECO:0007669"/>
    <property type="project" value="UniProtKB-KW"/>
</dbReference>
<organism evidence="7 8">
    <name type="scientific">Streptomyces hygroscopicus</name>
    <dbReference type="NCBI Taxonomy" id="1912"/>
    <lineage>
        <taxon>Bacteria</taxon>
        <taxon>Bacillati</taxon>
        <taxon>Actinomycetota</taxon>
        <taxon>Actinomycetes</taxon>
        <taxon>Kitasatosporales</taxon>
        <taxon>Streptomycetaceae</taxon>
        <taxon>Streptomyces</taxon>
        <taxon>Streptomyces violaceusniger group</taxon>
    </lineage>
</organism>
<dbReference type="Pfam" id="PF13439">
    <property type="entry name" value="Glyco_transf_4"/>
    <property type="match status" value="1"/>
</dbReference>